<evidence type="ECO:0000313" key="3">
    <source>
        <dbReference type="Proteomes" id="UP000630149"/>
    </source>
</evidence>
<dbReference type="InterPro" id="IPR000595">
    <property type="entry name" value="cNMP-bd_dom"/>
</dbReference>
<gene>
    <name evidence="2" type="primary">legN</name>
    <name evidence="2" type="ORF">GCM10007966_01660</name>
</gene>
<comment type="caution">
    <text evidence="2">The sequence shown here is derived from an EMBL/GenBank/DDBJ whole genome shotgun (WGS) entry which is preliminary data.</text>
</comment>
<proteinExistence type="predicted"/>
<dbReference type="GO" id="GO:0003700">
    <property type="term" value="F:DNA-binding transcription factor activity"/>
    <property type="evidence" value="ECO:0007669"/>
    <property type="project" value="TreeGrafter"/>
</dbReference>
<dbReference type="Gene3D" id="2.60.120.10">
    <property type="entry name" value="Jelly Rolls"/>
    <property type="match status" value="2"/>
</dbReference>
<dbReference type="Proteomes" id="UP000630149">
    <property type="component" value="Unassembled WGS sequence"/>
</dbReference>
<feature type="domain" description="Cyclic nucleotide-binding" evidence="1">
    <location>
        <begin position="204"/>
        <end position="277"/>
    </location>
</feature>
<dbReference type="PANTHER" id="PTHR24567">
    <property type="entry name" value="CRP FAMILY TRANSCRIPTIONAL REGULATORY PROTEIN"/>
    <property type="match status" value="1"/>
</dbReference>
<dbReference type="Pfam" id="PF00027">
    <property type="entry name" value="cNMP_binding"/>
    <property type="match status" value="2"/>
</dbReference>
<evidence type="ECO:0000259" key="1">
    <source>
        <dbReference type="PROSITE" id="PS50042"/>
    </source>
</evidence>
<dbReference type="CDD" id="cd00038">
    <property type="entry name" value="CAP_ED"/>
    <property type="match status" value="2"/>
</dbReference>
<dbReference type="PANTHER" id="PTHR24567:SF26">
    <property type="entry name" value="REGULATORY PROTEIN YEIL"/>
    <property type="match status" value="1"/>
</dbReference>
<evidence type="ECO:0000313" key="2">
    <source>
        <dbReference type="EMBL" id="GGI76562.1"/>
    </source>
</evidence>
<dbReference type="RefSeq" id="WP_131775410.1">
    <property type="nucleotide sequence ID" value="NZ_BMOB01000001.1"/>
</dbReference>
<protein>
    <submittedName>
        <fullName evidence="2">cNMP-binding domain-containing protein</fullName>
    </submittedName>
</protein>
<keyword evidence="3" id="KW-1185">Reference proteome</keyword>
<reference evidence="2" key="1">
    <citation type="journal article" date="2014" name="Int. J. Syst. Evol. Microbiol.">
        <title>Complete genome sequence of Corynebacterium casei LMG S-19264T (=DSM 44701T), isolated from a smear-ripened cheese.</title>
        <authorList>
            <consortium name="US DOE Joint Genome Institute (JGI-PGF)"/>
            <person name="Walter F."/>
            <person name="Albersmeier A."/>
            <person name="Kalinowski J."/>
            <person name="Ruckert C."/>
        </authorList>
    </citation>
    <scope>NUCLEOTIDE SEQUENCE</scope>
    <source>
        <strain evidence="2">JCM 13919</strain>
    </source>
</reference>
<reference evidence="2" key="2">
    <citation type="submission" date="2020-09" db="EMBL/GenBank/DDBJ databases">
        <authorList>
            <person name="Sun Q."/>
            <person name="Ohkuma M."/>
        </authorList>
    </citation>
    <scope>NUCLEOTIDE SEQUENCE</scope>
    <source>
        <strain evidence="2">JCM 13919</strain>
    </source>
</reference>
<organism evidence="2 3">
    <name type="scientific">Legionella impletisoli</name>
    <dbReference type="NCBI Taxonomy" id="343510"/>
    <lineage>
        <taxon>Bacteria</taxon>
        <taxon>Pseudomonadati</taxon>
        <taxon>Pseudomonadota</taxon>
        <taxon>Gammaproteobacteria</taxon>
        <taxon>Legionellales</taxon>
        <taxon>Legionellaceae</taxon>
        <taxon>Legionella</taxon>
    </lineage>
</organism>
<name>A0A917JPJ3_9GAMM</name>
<dbReference type="SUPFAM" id="SSF51206">
    <property type="entry name" value="cAMP-binding domain-like"/>
    <property type="match status" value="2"/>
</dbReference>
<dbReference type="OrthoDB" id="5633021at2"/>
<dbReference type="SMART" id="SM00100">
    <property type="entry name" value="cNMP"/>
    <property type="match status" value="2"/>
</dbReference>
<dbReference type="InterPro" id="IPR014710">
    <property type="entry name" value="RmlC-like_jellyroll"/>
</dbReference>
<dbReference type="InterPro" id="IPR018490">
    <property type="entry name" value="cNMP-bd_dom_sf"/>
</dbReference>
<dbReference type="PROSITE" id="PS50042">
    <property type="entry name" value="CNMP_BINDING_3"/>
    <property type="match status" value="2"/>
</dbReference>
<feature type="domain" description="Cyclic nucleotide-binding" evidence="1">
    <location>
        <begin position="26"/>
        <end position="146"/>
    </location>
</feature>
<sequence length="346" mass="38478">MNKIQSKPTLCHLNQDQTKALETGRLADYLKPEQIGMLVHQCKAFSFSKGQCIVRQGKPAEGVFIIVEGKVDIVARILGEGNTKIETLEHSGIIGGISFIEKGPSPTSAIAVTPVVCLFISSGFFDFLNAIDPDAKYKITKAINKQLCRSMKRTHDRAVKFITKSPMVSLSFIGRALQSVTEPTAFSPKDEDDPDIKAVLLNPLFYNFTNEEKSELLEHSYFIKAPKNCILIHEGEKKSSCFVVLHGAVQSSIMQNNKLAKLSVIGPGSLFAGVACIDKKSNFTISFITCESSVLFKLSEEHLNYFKQDKPIIWYKLFNLISQSLVALGKSINKLDVRLHIETYNR</sequence>
<dbReference type="GO" id="GO:0005829">
    <property type="term" value="C:cytosol"/>
    <property type="evidence" value="ECO:0007669"/>
    <property type="project" value="TreeGrafter"/>
</dbReference>
<dbReference type="AlphaFoldDB" id="A0A917JPJ3"/>
<accession>A0A917JPJ3</accession>
<dbReference type="InterPro" id="IPR050397">
    <property type="entry name" value="Env_Response_Regulators"/>
</dbReference>
<dbReference type="EMBL" id="BMOB01000001">
    <property type="protein sequence ID" value="GGI76562.1"/>
    <property type="molecule type" value="Genomic_DNA"/>
</dbReference>